<dbReference type="Pfam" id="PF07731">
    <property type="entry name" value="Cu-oxidase_2"/>
    <property type="match status" value="1"/>
</dbReference>
<dbReference type="SUPFAM" id="SSF49503">
    <property type="entry name" value="Cupredoxins"/>
    <property type="match status" value="1"/>
</dbReference>
<keyword evidence="4" id="KW-1185">Reference proteome</keyword>
<feature type="domain" description="Plastocyanin-like" evidence="2">
    <location>
        <begin position="99"/>
        <end position="163"/>
    </location>
</feature>
<gene>
    <name evidence="3" type="ORF">HAX54_005462</name>
</gene>
<dbReference type="Proteomes" id="UP000823775">
    <property type="component" value="Unassembled WGS sequence"/>
</dbReference>
<proteinExistence type="inferred from homology"/>
<dbReference type="InterPro" id="IPR011706">
    <property type="entry name" value="Cu-oxidase_C"/>
</dbReference>
<dbReference type="EMBL" id="JACEIK010001272">
    <property type="protein sequence ID" value="MCD7467820.1"/>
    <property type="molecule type" value="Genomic_DNA"/>
</dbReference>
<accession>A0ABS8T9Z9</accession>
<dbReference type="Gene3D" id="2.60.40.420">
    <property type="entry name" value="Cupredoxins - blue copper proteins"/>
    <property type="match status" value="1"/>
</dbReference>
<sequence length="163" mass="18540">MLKFPDGIKINGLGRDGEKFNVEPGPTTNISWSLNQARSIMTNLTASGPSLNPQGSYHYGQINVTRIIRLPKSTSLVDRKHRYAVNGVSFIPIDMLLKLVDYYNMKGVFKVGSVPDKPKGRHIHLDTTVMEEDYRKFVEIVSENRENIVQRWHIDGYSFFIVG</sequence>
<dbReference type="InterPro" id="IPR008972">
    <property type="entry name" value="Cupredoxin"/>
</dbReference>
<reference evidence="3 4" key="1">
    <citation type="journal article" date="2021" name="BMC Genomics">
        <title>Datura genome reveals duplications of psychoactive alkaloid biosynthetic genes and high mutation rate following tissue culture.</title>
        <authorList>
            <person name="Rajewski A."/>
            <person name="Carter-House D."/>
            <person name="Stajich J."/>
            <person name="Litt A."/>
        </authorList>
    </citation>
    <scope>NUCLEOTIDE SEQUENCE [LARGE SCALE GENOMIC DNA]</scope>
    <source>
        <strain evidence="3">AR-01</strain>
    </source>
</reference>
<name>A0ABS8T9Z9_DATST</name>
<evidence type="ECO:0000259" key="2">
    <source>
        <dbReference type="Pfam" id="PF07731"/>
    </source>
</evidence>
<protein>
    <recommendedName>
        <fullName evidence="2">Plastocyanin-like domain-containing protein</fullName>
    </recommendedName>
</protein>
<organism evidence="3 4">
    <name type="scientific">Datura stramonium</name>
    <name type="common">Jimsonweed</name>
    <name type="synonym">Common thornapple</name>
    <dbReference type="NCBI Taxonomy" id="4076"/>
    <lineage>
        <taxon>Eukaryota</taxon>
        <taxon>Viridiplantae</taxon>
        <taxon>Streptophyta</taxon>
        <taxon>Embryophyta</taxon>
        <taxon>Tracheophyta</taxon>
        <taxon>Spermatophyta</taxon>
        <taxon>Magnoliopsida</taxon>
        <taxon>eudicotyledons</taxon>
        <taxon>Gunneridae</taxon>
        <taxon>Pentapetalae</taxon>
        <taxon>asterids</taxon>
        <taxon>lamiids</taxon>
        <taxon>Solanales</taxon>
        <taxon>Solanaceae</taxon>
        <taxon>Solanoideae</taxon>
        <taxon>Datureae</taxon>
        <taxon>Datura</taxon>
    </lineage>
</organism>
<evidence type="ECO:0000256" key="1">
    <source>
        <dbReference type="ARBA" id="ARBA00010609"/>
    </source>
</evidence>
<evidence type="ECO:0000313" key="4">
    <source>
        <dbReference type="Proteomes" id="UP000823775"/>
    </source>
</evidence>
<comment type="caution">
    <text evidence="3">The sequence shown here is derived from an EMBL/GenBank/DDBJ whole genome shotgun (WGS) entry which is preliminary data.</text>
</comment>
<comment type="similarity">
    <text evidence="1">Belongs to the multicopper oxidase family.</text>
</comment>
<evidence type="ECO:0000313" key="3">
    <source>
        <dbReference type="EMBL" id="MCD7467820.1"/>
    </source>
</evidence>